<dbReference type="PROSITE" id="PS50240">
    <property type="entry name" value="TRYPSIN_DOM"/>
    <property type="match status" value="1"/>
</dbReference>
<dbReference type="InterPro" id="IPR022700">
    <property type="entry name" value="CLIP"/>
</dbReference>
<dbReference type="EnsemblMetazoa" id="AFAF006871-RA">
    <property type="protein sequence ID" value="AFAF006871-PA"/>
    <property type="gene ID" value="AFAF006871"/>
</dbReference>
<dbReference type="EMBL" id="AXCN02001663">
    <property type="status" value="NOT_ANNOTATED_CDS"/>
    <property type="molecule type" value="Genomic_DNA"/>
</dbReference>
<comment type="domain">
    <text evidence="12">The clip domain consists of 35-55 residues which are 'knitted' together usually by 3 conserved disulfide bonds forming a clip-like compact structure.</text>
</comment>
<sequence length="396" mass="43871">MNQCSFYQHNNSIFLRRSLPVCDTMCKCVRGVFVTLLILMVLNSTESAKRSKEGPVCRTSSGLSGRCVPIKNCPKLKSIDDKPYVTAKELELLIGAAGACAPETEQLCCADGDIRRRTTTTETPPPKQDTPSTHRECLQTQFPTGNESVGSVSLDTSFGVFISYTGRRRYSRCVGSLISPEFVLTAAHCVREPSTMVLYVNAHHVSRRNESEGGGLAADVRPWYVQEAISHEEYSPMTRDHDIALLRLNESVSDADIHPICIPVGTTHDEMASVGQTLSCFGWGVNMHGKPSNSKQWMTLERISLELCQMRMDSLRVALTTRVQVTQRNICTITITGHDAFAGYSGGPLMYRKDGAWFLVGLINFGVGATNNKFPVVSLNVQEYSDWILEHVRRVP</sequence>
<keyword evidence="3" id="KW-0399">Innate immunity</keyword>
<dbReference type="SMART" id="SM00020">
    <property type="entry name" value="Tryp_SPc"/>
    <property type="match status" value="1"/>
</dbReference>
<dbReference type="GO" id="GO:0004252">
    <property type="term" value="F:serine-type endopeptidase activity"/>
    <property type="evidence" value="ECO:0007669"/>
    <property type="project" value="UniProtKB-UniRule"/>
</dbReference>
<dbReference type="SUPFAM" id="SSF50494">
    <property type="entry name" value="Trypsin-like serine proteases"/>
    <property type="match status" value="1"/>
</dbReference>
<dbReference type="EC" id="3.4.21.-" evidence="12"/>
<evidence type="ECO:0000256" key="5">
    <source>
        <dbReference type="ARBA" id="ARBA00022729"/>
    </source>
</evidence>
<dbReference type="AlphaFoldDB" id="A0A182QBI7"/>
<dbReference type="GO" id="GO:0045087">
    <property type="term" value="P:innate immune response"/>
    <property type="evidence" value="ECO:0007669"/>
    <property type="project" value="UniProtKB-KW"/>
</dbReference>
<keyword evidence="9" id="KW-1015">Disulfide bond</keyword>
<evidence type="ECO:0000256" key="3">
    <source>
        <dbReference type="ARBA" id="ARBA00022588"/>
    </source>
</evidence>
<dbReference type="InterPro" id="IPR051487">
    <property type="entry name" value="Ser/Thr_Proteases_Immune/Dev"/>
</dbReference>
<evidence type="ECO:0000259" key="13">
    <source>
        <dbReference type="PROSITE" id="PS50240"/>
    </source>
</evidence>
<keyword evidence="5" id="KW-0732">Signal</keyword>
<dbReference type="Pfam" id="PF00089">
    <property type="entry name" value="Trypsin"/>
    <property type="match status" value="1"/>
</dbReference>
<evidence type="ECO:0000256" key="6">
    <source>
        <dbReference type="ARBA" id="ARBA00022801"/>
    </source>
</evidence>
<keyword evidence="15" id="KW-1185">Reference proteome</keyword>
<dbReference type="InterPro" id="IPR018114">
    <property type="entry name" value="TRYPSIN_HIS"/>
</dbReference>
<dbReference type="PANTHER" id="PTHR24256">
    <property type="entry name" value="TRYPTASE-RELATED"/>
    <property type="match status" value="1"/>
</dbReference>
<dbReference type="Gene3D" id="2.40.10.10">
    <property type="entry name" value="Trypsin-like serine proteases"/>
    <property type="match status" value="1"/>
</dbReference>
<evidence type="ECO:0000256" key="2">
    <source>
        <dbReference type="ARBA" id="ARBA00022525"/>
    </source>
</evidence>
<evidence type="ECO:0000256" key="8">
    <source>
        <dbReference type="ARBA" id="ARBA00022859"/>
    </source>
</evidence>
<dbReference type="Gene3D" id="3.30.1640.30">
    <property type="match status" value="1"/>
</dbReference>
<dbReference type="GO" id="GO:0005576">
    <property type="term" value="C:extracellular region"/>
    <property type="evidence" value="ECO:0007669"/>
    <property type="project" value="UniProtKB-SubCell"/>
</dbReference>
<dbReference type="Proteomes" id="UP000075886">
    <property type="component" value="Unassembled WGS sequence"/>
</dbReference>
<evidence type="ECO:0000256" key="4">
    <source>
        <dbReference type="ARBA" id="ARBA00022670"/>
    </source>
</evidence>
<evidence type="ECO:0000256" key="9">
    <source>
        <dbReference type="ARBA" id="ARBA00023157"/>
    </source>
</evidence>
<dbReference type="PRINTS" id="PR00722">
    <property type="entry name" value="CHYMOTRYPSIN"/>
</dbReference>
<organism evidence="14 15">
    <name type="scientific">Anopheles farauti</name>
    <dbReference type="NCBI Taxonomy" id="69004"/>
    <lineage>
        <taxon>Eukaryota</taxon>
        <taxon>Metazoa</taxon>
        <taxon>Ecdysozoa</taxon>
        <taxon>Arthropoda</taxon>
        <taxon>Hexapoda</taxon>
        <taxon>Insecta</taxon>
        <taxon>Pterygota</taxon>
        <taxon>Neoptera</taxon>
        <taxon>Endopterygota</taxon>
        <taxon>Diptera</taxon>
        <taxon>Nematocera</taxon>
        <taxon>Culicoidea</taxon>
        <taxon>Culicidae</taxon>
        <taxon>Anophelinae</taxon>
        <taxon>Anopheles</taxon>
    </lineage>
</organism>
<keyword evidence="10" id="KW-0325">Glycoprotein</keyword>
<evidence type="ECO:0000256" key="7">
    <source>
        <dbReference type="ARBA" id="ARBA00022825"/>
    </source>
</evidence>
<evidence type="ECO:0000313" key="15">
    <source>
        <dbReference type="Proteomes" id="UP000075886"/>
    </source>
</evidence>
<dbReference type="Pfam" id="PF12032">
    <property type="entry name" value="CLIP"/>
    <property type="match status" value="1"/>
</dbReference>
<evidence type="ECO:0000256" key="11">
    <source>
        <dbReference type="ARBA" id="ARBA00024195"/>
    </source>
</evidence>
<dbReference type="InterPro" id="IPR038565">
    <property type="entry name" value="CLIP_sf"/>
</dbReference>
<evidence type="ECO:0000256" key="12">
    <source>
        <dbReference type="RuleBase" id="RU366078"/>
    </source>
</evidence>
<reference evidence="14" key="2">
    <citation type="submission" date="2020-05" db="UniProtKB">
        <authorList>
            <consortium name="EnsemblMetazoa"/>
        </authorList>
    </citation>
    <scope>IDENTIFICATION</scope>
    <source>
        <strain evidence="14">FAR1</strain>
    </source>
</reference>
<keyword evidence="2 12" id="KW-0964">Secreted</keyword>
<keyword evidence="8" id="KW-0391">Immunity</keyword>
<keyword evidence="6 12" id="KW-0378">Hydrolase</keyword>
<evidence type="ECO:0000256" key="10">
    <source>
        <dbReference type="ARBA" id="ARBA00023180"/>
    </source>
</evidence>
<keyword evidence="7 12" id="KW-0720">Serine protease</keyword>
<feature type="domain" description="Peptidase S1" evidence="13">
    <location>
        <begin position="148"/>
        <end position="393"/>
    </location>
</feature>
<dbReference type="PROSITE" id="PS00134">
    <property type="entry name" value="TRYPSIN_HIS"/>
    <property type="match status" value="1"/>
</dbReference>
<comment type="subcellular location">
    <subcellularLocation>
        <location evidence="1 12">Secreted</location>
    </subcellularLocation>
</comment>
<accession>A0A182QBI7</accession>
<dbReference type="CDD" id="cd00190">
    <property type="entry name" value="Tryp_SPc"/>
    <property type="match status" value="1"/>
</dbReference>
<comment type="similarity">
    <text evidence="11 12">Belongs to the peptidase S1 family. CLIP subfamily.</text>
</comment>
<dbReference type="InterPro" id="IPR001314">
    <property type="entry name" value="Peptidase_S1A"/>
</dbReference>
<protein>
    <recommendedName>
        <fullName evidence="12">CLIP domain-containing serine protease</fullName>
        <ecNumber evidence="12">3.4.21.-</ecNumber>
    </recommendedName>
</protein>
<dbReference type="InterPro" id="IPR043504">
    <property type="entry name" value="Peptidase_S1_PA_chymotrypsin"/>
</dbReference>
<dbReference type="GO" id="GO:0006508">
    <property type="term" value="P:proteolysis"/>
    <property type="evidence" value="ECO:0007669"/>
    <property type="project" value="UniProtKB-KW"/>
</dbReference>
<reference evidence="15" key="1">
    <citation type="submission" date="2014-01" db="EMBL/GenBank/DDBJ databases">
        <title>The Genome Sequence of Anopheles farauti FAR1 (V2).</title>
        <authorList>
            <consortium name="The Broad Institute Genomics Platform"/>
            <person name="Neafsey D.E."/>
            <person name="Besansky N."/>
            <person name="Howell P."/>
            <person name="Walton C."/>
            <person name="Young S.K."/>
            <person name="Zeng Q."/>
            <person name="Gargeya S."/>
            <person name="Fitzgerald M."/>
            <person name="Haas B."/>
            <person name="Abouelleil A."/>
            <person name="Allen A.W."/>
            <person name="Alvarado L."/>
            <person name="Arachchi H.M."/>
            <person name="Berlin A.M."/>
            <person name="Chapman S.B."/>
            <person name="Gainer-Dewar J."/>
            <person name="Goldberg J."/>
            <person name="Griggs A."/>
            <person name="Gujja S."/>
            <person name="Hansen M."/>
            <person name="Howarth C."/>
            <person name="Imamovic A."/>
            <person name="Ireland A."/>
            <person name="Larimer J."/>
            <person name="McCowan C."/>
            <person name="Murphy C."/>
            <person name="Pearson M."/>
            <person name="Poon T.W."/>
            <person name="Priest M."/>
            <person name="Roberts A."/>
            <person name="Saif S."/>
            <person name="Shea T."/>
            <person name="Sisk P."/>
            <person name="Sykes S."/>
            <person name="Wortman J."/>
            <person name="Nusbaum C."/>
            <person name="Birren B."/>
        </authorList>
    </citation>
    <scope>NUCLEOTIDE SEQUENCE [LARGE SCALE GENOMIC DNA]</scope>
    <source>
        <strain evidence="15">FAR1</strain>
    </source>
</reference>
<dbReference type="InterPro" id="IPR001254">
    <property type="entry name" value="Trypsin_dom"/>
</dbReference>
<evidence type="ECO:0000256" key="1">
    <source>
        <dbReference type="ARBA" id="ARBA00004613"/>
    </source>
</evidence>
<dbReference type="InterPro" id="IPR009003">
    <property type="entry name" value="Peptidase_S1_PA"/>
</dbReference>
<proteinExistence type="inferred from homology"/>
<keyword evidence="4 12" id="KW-0645">Protease</keyword>
<name>A0A182QBI7_9DIPT</name>
<dbReference type="STRING" id="69004.A0A182QBI7"/>
<dbReference type="VEuPathDB" id="VectorBase:AFAF006871"/>
<evidence type="ECO:0000313" key="14">
    <source>
        <dbReference type="EnsemblMetazoa" id="AFAF006871-PA"/>
    </source>
</evidence>